<evidence type="ECO:0000313" key="1">
    <source>
        <dbReference type="EMBL" id="AFM19029.1"/>
    </source>
</evidence>
<gene>
    <name evidence="1" type="ordered locus">Mycch_4319</name>
</gene>
<keyword evidence="2" id="KW-1185">Reference proteome</keyword>
<dbReference type="Gene3D" id="3.30.1390.20">
    <property type="entry name" value="Ribosomal protein L30, ferredoxin-like fold domain"/>
    <property type="match status" value="1"/>
</dbReference>
<dbReference type="RefSeq" id="WP_014817497.1">
    <property type="nucleotide sequence ID" value="NC_018027.1"/>
</dbReference>
<dbReference type="GO" id="GO:0005840">
    <property type="term" value="C:ribosome"/>
    <property type="evidence" value="ECO:0007669"/>
    <property type="project" value="UniProtKB-KW"/>
</dbReference>
<protein>
    <submittedName>
        <fullName evidence="1">Ribosomal protein L30/L7E</fullName>
    </submittedName>
</protein>
<dbReference type="AlphaFoldDB" id="I4BP22"/>
<sequence length="304" mass="33224">MSPIATESAWDLYRIVVAEDTHSPNFRGRLGTLPLPRTAAFERVAGRAGNAIVIQVKSGIGMRDHREQSLASLGLRGIDSAALVDINLGSTRGNIAVVHDAVRVITLKEPAWKQTRRSLQTRGGRVMVEHIKYGSSRQPGDLLRTDRKQYWYAELSRRAVSMAWSTSNSASDTITSILESLGPDDSGTGRIIRKTQDGEEIGEGSIAEVIDSLQESDGVTVEYVQVCLAGLSISWKQPFKRFVDSREDLGEIAVSVPRNEALRSHGVLTRLIASTATSEIKAIDPLAHLKGSRSVGYGARYRKD</sequence>
<dbReference type="EMBL" id="CP003053">
    <property type="protein sequence ID" value="AFM19029.1"/>
    <property type="molecule type" value="Genomic_DNA"/>
</dbReference>
<organism evidence="1 2">
    <name type="scientific">Mycolicibacterium chubuense (strain NBB4)</name>
    <name type="common">Mycobacterium chubuense</name>
    <dbReference type="NCBI Taxonomy" id="710421"/>
    <lineage>
        <taxon>Bacteria</taxon>
        <taxon>Bacillati</taxon>
        <taxon>Actinomycetota</taxon>
        <taxon>Actinomycetes</taxon>
        <taxon>Mycobacteriales</taxon>
        <taxon>Mycobacteriaceae</taxon>
        <taxon>Mycolicibacterium</taxon>
    </lineage>
</organism>
<dbReference type="SUPFAM" id="SSF55129">
    <property type="entry name" value="Ribosomal protein L30p/L7e"/>
    <property type="match status" value="1"/>
</dbReference>
<dbReference type="KEGG" id="mcb:Mycch_4319"/>
<proteinExistence type="predicted"/>
<dbReference type="HOGENOM" id="CLU_914723_0_0_11"/>
<accession>I4BP22</accession>
<dbReference type="Proteomes" id="UP000006057">
    <property type="component" value="Chromosome"/>
</dbReference>
<name>I4BP22_MYCCN</name>
<keyword evidence="1" id="KW-0689">Ribosomal protein</keyword>
<keyword evidence="1" id="KW-0687">Ribonucleoprotein</keyword>
<reference evidence="1 2" key="1">
    <citation type="submission" date="2012-06" db="EMBL/GenBank/DDBJ databases">
        <title>Complete sequence of chromosome of Mycobacterium chubuense NBB4.</title>
        <authorList>
            <consortium name="US DOE Joint Genome Institute"/>
            <person name="Lucas S."/>
            <person name="Han J."/>
            <person name="Lapidus A."/>
            <person name="Cheng J.-F."/>
            <person name="Goodwin L."/>
            <person name="Pitluck S."/>
            <person name="Peters L."/>
            <person name="Mikhailova N."/>
            <person name="Teshima H."/>
            <person name="Detter J.C."/>
            <person name="Han C."/>
            <person name="Tapia R."/>
            <person name="Land M."/>
            <person name="Hauser L."/>
            <person name="Kyrpides N."/>
            <person name="Ivanova N."/>
            <person name="Pagani I."/>
            <person name="Mattes T."/>
            <person name="Holmes A."/>
            <person name="Rutledge P."/>
            <person name="Paulsen I."/>
            <person name="Coleman N."/>
            <person name="Woyke T."/>
        </authorList>
    </citation>
    <scope>NUCLEOTIDE SEQUENCE [LARGE SCALE GENOMIC DNA]</scope>
    <source>
        <strain evidence="1 2">NBB4</strain>
    </source>
</reference>
<dbReference type="InterPro" id="IPR036919">
    <property type="entry name" value="Ribo_uL30_ferredoxin-like_sf"/>
</dbReference>
<evidence type="ECO:0000313" key="2">
    <source>
        <dbReference type="Proteomes" id="UP000006057"/>
    </source>
</evidence>